<name>A0A3G4ZVC7_9VIRU</name>
<proteinExistence type="inferred from homology"/>
<reference evidence="4" key="1">
    <citation type="submission" date="2018-10" db="EMBL/GenBank/DDBJ databases">
        <title>Hidden diversity of soil giant viruses.</title>
        <authorList>
            <person name="Schulz F."/>
            <person name="Alteio L."/>
            <person name="Goudeau D."/>
            <person name="Ryan E.M."/>
            <person name="Malmstrom R.R."/>
            <person name="Blanchard J."/>
            <person name="Woyke T."/>
        </authorList>
    </citation>
    <scope>NUCLEOTIDE SEQUENCE</scope>
    <source>
        <strain evidence="4">EDV1</strain>
    </source>
</reference>
<dbReference type="Gene3D" id="1.25.40.10">
    <property type="entry name" value="Tetratricopeptide repeat domain"/>
    <property type="match status" value="1"/>
</dbReference>
<dbReference type="GO" id="GO:0035494">
    <property type="term" value="P:SNARE complex disassembly"/>
    <property type="evidence" value="ECO:0007669"/>
    <property type="project" value="TreeGrafter"/>
</dbReference>
<dbReference type="SUPFAM" id="SSF48452">
    <property type="entry name" value="TPR-like"/>
    <property type="match status" value="1"/>
</dbReference>
<dbReference type="EMBL" id="MK072102">
    <property type="protein sequence ID" value="AYV78836.1"/>
    <property type="molecule type" value="Genomic_DNA"/>
</dbReference>
<gene>
    <name evidence="4" type="ORF">Edafosvirus37_10</name>
</gene>
<dbReference type="GO" id="GO:0019905">
    <property type="term" value="F:syntaxin binding"/>
    <property type="evidence" value="ECO:0007669"/>
    <property type="project" value="TreeGrafter"/>
</dbReference>
<evidence type="ECO:0000256" key="2">
    <source>
        <dbReference type="ARBA" id="ARBA00022448"/>
    </source>
</evidence>
<evidence type="ECO:0000256" key="3">
    <source>
        <dbReference type="ARBA" id="ARBA00022927"/>
    </source>
</evidence>
<accession>A0A3G4ZVC7</accession>
<dbReference type="GO" id="GO:0005483">
    <property type="term" value="F:soluble NSF attachment protein activity"/>
    <property type="evidence" value="ECO:0007669"/>
    <property type="project" value="TreeGrafter"/>
</dbReference>
<dbReference type="InterPro" id="IPR011990">
    <property type="entry name" value="TPR-like_helical_dom_sf"/>
</dbReference>
<comment type="similarity">
    <text evidence="1">Belongs to the SNAP family.</text>
</comment>
<dbReference type="PANTHER" id="PTHR13768:SF8">
    <property type="entry name" value="ALPHA-SOLUBLE NSF ATTACHMENT PROTEIN"/>
    <property type="match status" value="1"/>
</dbReference>
<keyword evidence="3" id="KW-0653">Protein transport</keyword>
<evidence type="ECO:0000256" key="1">
    <source>
        <dbReference type="ARBA" id="ARBA00010050"/>
    </source>
</evidence>
<dbReference type="PRINTS" id="PR00448">
    <property type="entry name" value="NSFATTACHMNT"/>
</dbReference>
<protein>
    <submittedName>
        <fullName evidence="4">Alpha-soluble NSF attachment protein</fullName>
    </submittedName>
</protein>
<evidence type="ECO:0000313" key="4">
    <source>
        <dbReference type="EMBL" id="AYV78836.1"/>
    </source>
</evidence>
<dbReference type="PANTHER" id="PTHR13768">
    <property type="entry name" value="SOLUBLE NSF ATTACHMENT PROTEIN SNAP"/>
    <property type="match status" value="1"/>
</dbReference>
<sequence length="313" mass="35824">MEVKILEKELEKADKYAKRGKLWEIVGNYKDKALDIYDHVATQYKLLRMWGDAAKVYEKAALITSPTDNFTRRELYTNAAKAYKNNSDTINMLRCYKIICELAIAEDNLRAVAISYKEIGETQEKENLLLEAIASYESANKYFLANGSSNSDADKVLIRVAEIAIKLEDYKKAYGIYEKISETLLDNSSMTFIVPDYLFKAGICRMADVKSTDNTFLERYKNLDPKFDESDECKLLESCIKAIDEINVDDFTNAIAKYEKYRASKLVGTTIKMLYKIKKLIIDRRDNTVDADVIDELNTGVKTDVKTDIDKLL</sequence>
<keyword evidence="2" id="KW-0813">Transport</keyword>
<dbReference type="InterPro" id="IPR000744">
    <property type="entry name" value="NSF_attach"/>
</dbReference>
<dbReference type="Pfam" id="PF14938">
    <property type="entry name" value="SNAP"/>
    <property type="match status" value="1"/>
</dbReference>
<dbReference type="GO" id="GO:0015031">
    <property type="term" value="P:protein transport"/>
    <property type="evidence" value="ECO:0007669"/>
    <property type="project" value="UniProtKB-KW"/>
</dbReference>
<organism evidence="4">
    <name type="scientific">Edafosvirus sp</name>
    <dbReference type="NCBI Taxonomy" id="2487765"/>
    <lineage>
        <taxon>Viruses</taxon>
        <taxon>Varidnaviria</taxon>
        <taxon>Bamfordvirae</taxon>
        <taxon>Nucleocytoviricota</taxon>
        <taxon>Megaviricetes</taxon>
        <taxon>Imitervirales</taxon>
        <taxon>Mimiviridae</taxon>
        <taxon>Klosneuvirinae</taxon>
    </lineage>
</organism>